<dbReference type="PRINTS" id="PR00075">
    <property type="entry name" value="FACDDSATRASE"/>
</dbReference>
<feature type="transmembrane region" description="Helical" evidence="13">
    <location>
        <begin position="212"/>
        <end position="232"/>
    </location>
</feature>
<evidence type="ECO:0000313" key="15">
    <source>
        <dbReference type="EMBL" id="EEN52106.1"/>
    </source>
</evidence>
<dbReference type="PANTHER" id="PTHR11351:SF31">
    <property type="entry name" value="DESATURASE 1, ISOFORM A-RELATED"/>
    <property type="match status" value="1"/>
</dbReference>
<feature type="domain" description="Fatty acid desaturase" evidence="14">
    <location>
        <begin position="71"/>
        <end position="273"/>
    </location>
</feature>
<feature type="transmembrane region" description="Helical" evidence="13">
    <location>
        <begin position="41"/>
        <end position="62"/>
    </location>
</feature>
<keyword evidence="10 13" id="KW-0472">Membrane</keyword>
<protein>
    <recommendedName>
        <fullName evidence="14">Fatty acid desaturase domain-containing protein</fullName>
    </recommendedName>
</protein>
<evidence type="ECO:0000256" key="6">
    <source>
        <dbReference type="ARBA" id="ARBA00022989"/>
    </source>
</evidence>
<keyword evidence="3 12" id="KW-0444">Lipid biosynthesis</keyword>
<dbReference type="Pfam" id="PF00487">
    <property type="entry name" value="FA_desaturase"/>
    <property type="match status" value="1"/>
</dbReference>
<keyword evidence="9" id="KW-0443">Lipid metabolism</keyword>
<dbReference type="CDD" id="cd03505">
    <property type="entry name" value="Delta9-FADS-like"/>
    <property type="match status" value="1"/>
</dbReference>
<name>C3Z5J3_BRAFL</name>
<evidence type="ECO:0000256" key="4">
    <source>
        <dbReference type="ARBA" id="ARBA00022692"/>
    </source>
</evidence>
<dbReference type="InterPro" id="IPR005804">
    <property type="entry name" value="FA_desaturase_dom"/>
</dbReference>
<dbReference type="InParanoid" id="C3Z5J3"/>
<keyword evidence="5" id="KW-0276">Fatty acid metabolism</keyword>
<evidence type="ECO:0000256" key="10">
    <source>
        <dbReference type="ARBA" id="ARBA00023136"/>
    </source>
</evidence>
<evidence type="ECO:0000256" key="11">
    <source>
        <dbReference type="ARBA" id="ARBA00023160"/>
    </source>
</evidence>
<dbReference type="GO" id="GO:0016020">
    <property type="term" value="C:membrane"/>
    <property type="evidence" value="ECO:0007669"/>
    <property type="project" value="UniProtKB-SubCell"/>
</dbReference>
<evidence type="ECO:0000256" key="1">
    <source>
        <dbReference type="ARBA" id="ARBA00004141"/>
    </source>
</evidence>
<evidence type="ECO:0000256" key="8">
    <source>
        <dbReference type="ARBA" id="ARBA00023004"/>
    </source>
</evidence>
<dbReference type="eggNOG" id="KOG1600">
    <property type="taxonomic scope" value="Eukaryota"/>
</dbReference>
<organism>
    <name type="scientific">Branchiostoma floridae</name>
    <name type="common">Florida lancelet</name>
    <name type="synonym">Amphioxus</name>
    <dbReference type="NCBI Taxonomy" id="7739"/>
    <lineage>
        <taxon>Eukaryota</taxon>
        <taxon>Metazoa</taxon>
        <taxon>Chordata</taxon>
        <taxon>Cephalochordata</taxon>
        <taxon>Leptocardii</taxon>
        <taxon>Amphioxiformes</taxon>
        <taxon>Branchiostomatidae</taxon>
        <taxon>Branchiostoma</taxon>
    </lineage>
</organism>
<evidence type="ECO:0000256" key="2">
    <source>
        <dbReference type="ARBA" id="ARBA00009295"/>
    </source>
</evidence>
<evidence type="ECO:0000256" key="9">
    <source>
        <dbReference type="ARBA" id="ARBA00023098"/>
    </source>
</evidence>
<dbReference type="PANTHER" id="PTHR11351">
    <property type="entry name" value="ACYL-COA DESATURASE"/>
    <property type="match status" value="1"/>
</dbReference>
<evidence type="ECO:0000256" key="12">
    <source>
        <dbReference type="RuleBase" id="RU000581"/>
    </source>
</evidence>
<dbReference type="EMBL" id="GG666583">
    <property type="protein sequence ID" value="EEN52106.1"/>
    <property type="molecule type" value="Genomic_DNA"/>
</dbReference>
<comment type="similarity">
    <text evidence="2 12">Belongs to the fatty acid desaturase type 1 family.</text>
</comment>
<evidence type="ECO:0000259" key="14">
    <source>
        <dbReference type="Pfam" id="PF00487"/>
    </source>
</evidence>
<dbReference type="GO" id="GO:0016717">
    <property type="term" value="F:oxidoreductase activity, acting on paired donors, with oxidation of a pair of donors resulting in the reduction of molecular oxygen to two molecules of water"/>
    <property type="evidence" value="ECO:0007669"/>
    <property type="project" value="InterPro"/>
</dbReference>
<keyword evidence="4 12" id="KW-0812">Transmembrane</keyword>
<dbReference type="STRING" id="7739.C3Z5J3"/>
<evidence type="ECO:0000256" key="13">
    <source>
        <dbReference type="SAM" id="Phobius"/>
    </source>
</evidence>
<feature type="transmembrane region" description="Helical" evidence="13">
    <location>
        <begin position="68"/>
        <end position="89"/>
    </location>
</feature>
<keyword evidence="11 12" id="KW-0275">Fatty acid biosynthesis</keyword>
<dbReference type="GO" id="GO:0006633">
    <property type="term" value="P:fatty acid biosynthetic process"/>
    <property type="evidence" value="ECO:0007669"/>
    <property type="project" value="UniProtKB-KW"/>
</dbReference>
<gene>
    <name evidence="15" type="ORF">BRAFLDRAFT_66174</name>
</gene>
<evidence type="ECO:0000256" key="3">
    <source>
        <dbReference type="ARBA" id="ARBA00022516"/>
    </source>
</evidence>
<comment type="cofactor">
    <cofactor evidence="12">
        <name>Fe(2+)</name>
        <dbReference type="ChEBI" id="CHEBI:29033"/>
    </cofactor>
</comment>
<proteinExistence type="inferred from homology"/>
<comment type="subcellular location">
    <subcellularLocation>
        <location evidence="1">Membrane</location>
        <topology evidence="1">Multi-pass membrane protein</topology>
    </subcellularLocation>
</comment>
<keyword evidence="6 13" id="KW-1133">Transmembrane helix</keyword>
<evidence type="ECO:0000256" key="7">
    <source>
        <dbReference type="ARBA" id="ARBA00023002"/>
    </source>
</evidence>
<evidence type="ECO:0000256" key="5">
    <source>
        <dbReference type="ARBA" id="ARBA00022832"/>
    </source>
</evidence>
<keyword evidence="7 12" id="KW-0560">Oxidoreductase</keyword>
<reference evidence="15" key="1">
    <citation type="journal article" date="2008" name="Nature">
        <title>The amphioxus genome and the evolution of the chordate karyotype.</title>
        <authorList>
            <consortium name="US DOE Joint Genome Institute (JGI-PGF)"/>
            <person name="Putnam N.H."/>
            <person name="Butts T."/>
            <person name="Ferrier D.E.K."/>
            <person name="Furlong R.F."/>
            <person name="Hellsten U."/>
            <person name="Kawashima T."/>
            <person name="Robinson-Rechavi M."/>
            <person name="Shoguchi E."/>
            <person name="Terry A."/>
            <person name="Yu J.-K."/>
            <person name="Benito-Gutierrez E.L."/>
            <person name="Dubchak I."/>
            <person name="Garcia-Fernandez J."/>
            <person name="Gibson-Brown J.J."/>
            <person name="Grigoriev I.V."/>
            <person name="Horton A.C."/>
            <person name="de Jong P.J."/>
            <person name="Jurka J."/>
            <person name="Kapitonov V.V."/>
            <person name="Kohara Y."/>
            <person name="Kuroki Y."/>
            <person name="Lindquist E."/>
            <person name="Lucas S."/>
            <person name="Osoegawa K."/>
            <person name="Pennacchio L.A."/>
            <person name="Salamov A.A."/>
            <person name="Satou Y."/>
            <person name="Sauka-Spengler T."/>
            <person name="Schmutz J."/>
            <person name="Shin-I T."/>
            <person name="Toyoda A."/>
            <person name="Bronner-Fraser M."/>
            <person name="Fujiyama A."/>
            <person name="Holland L.Z."/>
            <person name="Holland P.W.H."/>
            <person name="Satoh N."/>
            <person name="Rokhsar D.S."/>
        </authorList>
    </citation>
    <scope>NUCLEOTIDE SEQUENCE [LARGE SCALE GENOMIC DNA]</scope>
    <source>
        <strain evidence="15">S238N-H82</strain>
        <tissue evidence="15">Testes</tissue>
    </source>
</reference>
<keyword evidence="8" id="KW-0408">Iron</keyword>
<feature type="transmembrane region" description="Helical" evidence="13">
    <location>
        <begin position="186"/>
        <end position="206"/>
    </location>
</feature>
<comment type="domain">
    <text evidence="12">The histidine box domains are involved in binding the catalytic metal ions.</text>
</comment>
<accession>C3Z5J3</accession>
<sequence>MATRYIDGAAGPLAGAVVSDLDEVPLPSPDVRNNKRPLEIVWRNAVLMALIHLGAIYGLFLLPSARAYSLLWVVFCSVVVTCGLTAGAHRLWSHRSYKARLPLRVFLAIANSMSFQGSVYEWCRDHRVHHKYCDTDADPYNAARGFFFAHVGWVFLRKHPDVKAKGKLLDMSDLMEDPVVRMQKKFYIPSAVLMCFVIPTLVPLLWDESMSNAYFICALLRLAVALHCTWSVNSFAHMWGTRPYDKHITPTENLVVSIFAGGEGWHNYHHAFPVDYSSSEFGWKVNPTTVFIDVMAWLGLAYDLKKASPGVVRARAARTGDRSFKEHVQ</sequence>
<dbReference type="AlphaFoldDB" id="C3Z5J3"/>
<dbReference type="InterPro" id="IPR015876">
    <property type="entry name" value="Acyl-CoA_DS"/>
</dbReference>